<evidence type="ECO:0000256" key="5">
    <source>
        <dbReference type="ARBA" id="ARBA00022833"/>
    </source>
</evidence>
<reference evidence="9 10" key="1">
    <citation type="journal article" date="2015" name="J. Microbiol.">
        <title>Sphingosinicella ginsenosidimutans sp. nov., with ginsenoside converting activity.</title>
        <authorList>
            <person name="Kim J.K."/>
            <person name="Kang M.S."/>
            <person name="Park S.C."/>
            <person name="Kim K.M."/>
            <person name="Choi K."/>
            <person name="Yoon M.H."/>
            <person name="Im W.T."/>
        </authorList>
    </citation>
    <scope>NUCLEOTIDE SEQUENCE [LARGE SCALE GENOMIC DNA]</scope>
    <source>
        <strain evidence="9 10">BS-11</strain>
    </source>
</reference>
<dbReference type="InterPro" id="IPR000718">
    <property type="entry name" value="Peptidase_M13"/>
</dbReference>
<protein>
    <submittedName>
        <fullName evidence="9">M13 family metallopeptidase</fullName>
    </submittedName>
</protein>
<dbReference type="PANTHER" id="PTHR11733">
    <property type="entry name" value="ZINC METALLOPROTEASE FAMILY M13 NEPRILYSIN-RELATED"/>
    <property type="match status" value="1"/>
</dbReference>
<name>A0A5C6TS40_9SPHN</name>
<dbReference type="RefSeq" id="WP_147041896.1">
    <property type="nucleotide sequence ID" value="NZ_BAABIR010000001.1"/>
</dbReference>
<dbReference type="Pfam" id="PF01431">
    <property type="entry name" value="Peptidase_M13"/>
    <property type="match status" value="1"/>
</dbReference>
<accession>A0A5C6TS40</accession>
<evidence type="ECO:0000259" key="7">
    <source>
        <dbReference type="Pfam" id="PF01431"/>
    </source>
</evidence>
<dbReference type="InterPro" id="IPR024079">
    <property type="entry name" value="MetalloPept_cat_dom_sf"/>
</dbReference>
<keyword evidence="5" id="KW-0862">Zinc</keyword>
<dbReference type="PROSITE" id="PS51885">
    <property type="entry name" value="NEPRILYSIN"/>
    <property type="match status" value="1"/>
</dbReference>
<dbReference type="PANTHER" id="PTHR11733:SF222">
    <property type="entry name" value="IP12942P"/>
    <property type="match status" value="1"/>
</dbReference>
<proteinExistence type="predicted"/>
<dbReference type="Gene3D" id="1.10.1380.10">
    <property type="entry name" value="Neutral endopeptidase , domain2"/>
    <property type="match status" value="1"/>
</dbReference>
<dbReference type="GO" id="GO:0046872">
    <property type="term" value="F:metal ion binding"/>
    <property type="evidence" value="ECO:0007669"/>
    <property type="project" value="UniProtKB-KW"/>
</dbReference>
<dbReference type="AlphaFoldDB" id="A0A5C6TS40"/>
<sequence length="676" mass="74349">MGKRARAVSILGLAGLGLAIGGGMAQAIDGAEPGAASMPAARYRNGIDLAAIDPRVNACDNFYRHACGGFIAAAHPDANRPELNMGEIRFNQNLERALDALFRTPGDDPELRRLETFYRSCNASVAGANAADVAAVQTWLSRIDGVNSRADVQRMMRDLSQIGVDVFFNYGGWADRTDWTRYRGELLNAGTWADPDLVERAFALSGRDAATAHRDAQAVVSIAAALRPHAVQRWDDNSEHPMSQAEIARLAPAIDWPAYFAMVGAPAERPINVTSPDYLRDLQGQLTTRPIAELRAYIRWKFLVSLRGELPRPYVRAFANIEPWARVAVGDPATQCREATVRAMGVEFSRQFATRILGRDARETGLSITTSIRDAIVRSAESRSWLSPQARTATADKLRQTDLKIGFPDQWPETGSYELRPDRFFDNVLAARRYEQQRTWARAQTRRDRRAWDMIVSPWVGDGMAAARLVVPNGYPDALTNSMIMTAGYLMPPRFDARVPIEVNYGTFAATVGHEFVHVAQLHMYGADGRETELWSPADQAAATRQGQCVIDQANAHEPLPGLHMDGAGQYEENVADYGGIRLAYEALRARLGAAIDRPDSSGMTPGQRFFYAFAQNWCTAQTDDSLRGHVSSDGHGPPEFRVNAPLSNLPAFAHIFGCGGSARMVRPAANQCTVW</sequence>
<evidence type="ECO:0000256" key="1">
    <source>
        <dbReference type="ARBA" id="ARBA00001947"/>
    </source>
</evidence>
<dbReference type="GO" id="GO:0006508">
    <property type="term" value="P:proteolysis"/>
    <property type="evidence" value="ECO:0007669"/>
    <property type="project" value="UniProtKB-KW"/>
</dbReference>
<dbReference type="InterPro" id="IPR018497">
    <property type="entry name" value="Peptidase_M13_C"/>
</dbReference>
<keyword evidence="6" id="KW-0482">Metalloprotease</keyword>
<feature type="domain" description="Peptidase M13 N-terminal" evidence="8">
    <location>
        <begin position="59"/>
        <end position="408"/>
    </location>
</feature>
<dbReference type="EMBL" id="VOQQ01000001">
    <property type="protein sequence ID" value="TXC62508.1"/>
    <property type="molecule type" value="Genomic_DNA"/>
</dbReference>
<keyword evidence="2" id="KW-0645">Protease</keyword>
<dbReference type="PRINTS" id="PR00786">
    <property type="entry name" value="NEPRILYSIN"/>
</dbReference>
<dbReference type="Pfam" id="PF05649">
    <property type="entry name" value="Peptidase_M13_N"/>
    <property type="match status" value="1"/>
</dbReference>
<evidence type="ECO:0000256" key="6">
    <source>
        <dbReference type="ARBA" id="ARBA00023049"/>
    </source>
</evidence>
<evidence type="ECO:0000313" key="9">
    <source>
        <dbReference type="EMBL" id="TXC62508.1"/>
    </source>
</evidence>
<dbReference type="InterPro" id="IPR008753">
    <property type="entry name" value="Peptidase_M13_N"/>
</dbReference>
<dbReference type="SUPFAM" id="SSF55486">
    <property type="entry name" value="Metalloproteases ('zincins'), catalytic domain"/>
    <property type="match status" value="1"/>
</dbReference>
<gene>
    <name evidence="9" type="ORF">FRZ32_01845</name>
</gene>
<keyword evidence="4" id="KW-0378">Hydrolase</keyword>
<evidence type="ECO:0000313" key="10">
    <source>
        <dbReference type="Proteomes" id="UP000321249"/>
    </source>
</evidence>
<dbReference type="OrthoDB" id="5654170at2"/>
<dbReference type="GO" id="GO:0005886">
    <property type="term" value="C:plasma membrane"/>
    <property type="evidence" value="ECO:0007669"/>
    <property type="project" value="TreeGrafter"/>
</dbReference>
<dbReference type="CDD" id="cd08662">
    <property type="entry name" value="M13"/>
    <property type="match status" value="1"/>
</dbReference>
<dbReference type="Proteomes" id="UP000321249">
    <property type="component" value="Unassembled WGS sequence"/>
</dbReference>
<dbReference type="GO" id="GO:0004222">
    <property type="term" value="F:metalloendopeptidase activity"/>
    <property type="evidence" value="ECO:0007669"/>
    <property type="project" value="InterPro"/>
</dbReference>
<dbReference type="InterPro" id="IPR042089">
    <property type="entry name" value="Peptidase_M13_dom_2"/>
</dbReference>
<keyword evidence="10" id="KW-1185">Reference proteome</keyword>
<evidence type="ECO:0000256" key="3">
    <source>
        <dbReference type="ARBA" id="ARBA00022723"/>
    </source>
</evidence>
<evidence type="ECO:0000256" key="2">
    <source>
        <dbReference type="ARBA" id="ARBA00022670"/>
    </source>
</evidence>
<evidence type="ECO:0000256" key="4">
    <source>
        <dbReference type="ARBA" id="ARBA00022801"/>
    </source>
</evidence>
<feature type="domain" description="Peptidase M13 C-terminal" evidence="7">
    <location>
        <begin position="476"/>
        <end position="673"/>
    </location>
</feature>
<keyword evidence="3" id="KW-0479">Metal-binding</keyword>
<comment type="cofactor">
    <cofactor evidence="1">
        <name>Zn(2+)</name>
        <dbReference type="ChEBI" id="CHEBI:29105"/>
    </cofactor>
</comment>
<organism evidence="9 10">
    <name type="scientific">Allosphingosinicella ginsenosidimutans</name>
    <dbReference type="NCBI Taxonomy" id="1176539"/>
    <lineage>
        <taxon>Bacteria</taxon>
        <taxon>Pseudomonadati</taxon>
        <taxon>Pseudomonadota</taxon>
        <taxon>Alphaproteobacteria</taxon>
        <taxon>Sphingomonadales</taxon>
        <taxon>Sphingomonadaceae</taxon>
        <taxon>Allosphingosinicella</taxon>
    </lineage>
</organism>
<dbReference type="Gene3D" id="3.40.390.10">
    <property type="entry name" value="Collagenase (Catalytic Domain)"/>
    <property type="match status" value="1"/>
</dbReference>
<evidence type="ECO:0000259" key="8">
    <source>
        <dbReference type="Pfam" id="PF05649"/>
    </source>
</evidence>
<comment type="caution">
    <text evidence="9">The sequence shown here is derived from an EMBL/GenBank/DDBJ whole genome shotgun (WGS) entry which is preliminary data.</text>
</comment>